<protein>
    <submittedName>
        <fullName evidence="3">Uncharacterized protein</fullName>
    </submittedName>
</protein>
<keyword evidence="4" id="KW-1185">Reference proteome</keyword>
<evidence type="ECO:0000256" key="1">
    <source>
        <dbReference type="SAM" id="MobiDB-lite"/>
    </source>
</evidence>
<proteinExistence type="predicted"/>
<dbReference type="PROSITE" id="PS51257">
    <property type="entry name" value="PROKAR_LIPOPROTEIN"/>
    <property type="match status" value="1"/>
</dbReference>
<feature type="chain" id="PRO_5010551951" evidence="2">
    <location>
        <begin position="20"/>
        <end position="187"/>
    </location>
</feature>
<evidence type="ECO:0000256" key="2">
    <source>
        <dbReference type="SAM" id="SignalP"/>
    </source>
</evidence>
<gene>
    <name evidence="3" type="ORF">BTA35_0201025</name>
</gene>
<dbReference type="Proteomes" id="UP000190064">
    <property type="component" value="Unassembled WGS sequence"/>
</dbReference>
<feature type="region of interest" description="Disordered" evidence="1">
    <location>
        <begin position="20"/>
        <end position="47"/>
    </location>
</feature>
<name>A0A1T1HEJ9_OCELI</name>
<dbReference type="RefSeq" id="WP_077242572.1">
    <property type="nucleotide sequence ID" value="NZ_FXTS01000001.1"/>
</dbReference>
<evidence type="ECO:0000313" key="4">
    <source>
        <dbReference type="Proteomes" id="UP000190064"/>
    </source>
</evidence>
<keyword evidence="2" id="KW-0732">Signal</keyword>
<dbReference type="EMBL" id="MTSD02000001">
    <property type="protein sequence ID" value="OOV88160.1"/>
    <property type="molecule type" value="Genomic_DNA"/>
</dbReference>
<evidence type="ECO:0000313" key="3">
    <source>
        <dbReference type="EMBL" id="OOV88160.1"/>
    </source>
</evidence>
<reference evidence="3" key="1">
    <citation type="submission" date="2017-02" db="EMBL/GenBank/DDBJ databases">
        <title>Draft Genome Sequence of the Salt Water Bacterium Oceanospirillum linum ATCC 11336.</title>
        <authorList>
            <person name="Trachtenberg A.M."/>
            <person name="Carney J.G."/>
            <person name="Linnane J.D."/>
            <person name="Rheaume B.A."/>
            <person name="Pitts N.L."/>
            <person name="Mykles D.L."/>
            <person name="Maclea K.S."/>
        </authorList>
    </citation>
    <scope>NUCLEOTIDE SEQUENCE [LARGE SCALE GENOMIC DNA]</scope>
    <source>
        <strain evidence="3">ATCC 11336</strain>
    </source>
</reference>
<sequence>MLKKLIVLFAMVTILAACGGGSSSTGSDSTSGGSGSDTGSGGDAGSGGETGTVLDGVWVKSCGPVDPSDPETLYDIVTATFSGNNFTSNIKNYLDAGCSIPMSEAPNPIAEGVFSIGAEVTTSSGVVAQELDSHVTRYSGADFDTYTYTIFTIEGNVLYMGDDNGFNDGTTSALRPTAMNYNRAFYK</sequence>
<dbReference type="STRING" id="966.BTA35_0201025"/>
<dbReference type="AlphaFoldDB" id="A0A1T1HEJ9"/>
<feature type="compositionally biased region" description="Gly residues" evidence="1">
    <location>
        <begin position="32"/>
        <end position="47"/>
    </location>
</feature>
<feature type="signal peptide" evidence="2">
    <location>
        <begin position="1"/>
        <end position="19"/>
    </location>
</feature>
<accession>A0A1T1HEJ9</accession>
<comment type="caution">
    <text evidence="3">The sequence shown here is derived from an EMBL/GenBank/DDBJ whole genome shotgun (WGS) entry which is preliminary data.</text>
</comment>
<organism evidence="3 4">
    <name type="scientific">Oceanospirillum linum</name>
    <dbReference type="NCBI Taxonomy" id="966"/>
    <lineage>
        <taxon>Bacteria</taxon>
        <taxon>Pseudomonadati</taxon>
        <taxon>Pseudomonadota</taxon>
        <taxon>Gammaproteobacteria</taxon>
        <taxon>Oceanospirillales</taxon>
        <taxon>Oceanospirillaceae</taxon>
        <taxon>Oceanospirillum</taxon>
    </lineage>
</organism>